<evidence type="ECO:0000259" key="1">
    <source>
        <dbReference type="Pfam" id="PF13185"/>
    </source>
</evidence>
<proteinExistence type="predicted"/>
<gene>
    <name evidence="2" type="ORF">SA2016_3682</name>
</gene>
<dbReference type="SUPFAM" id="SSF55781">
    <property type="entry name" value="GAF domain-like"/>
    <property type="match status" value="1"/>
</dbReference>
<protein>
    <submittedName>
        <fullName evidence="2">GAF sensor protein</fullName>
    </submittedName>
</protein>
<accession>A0A127A4E2</accession>
<evidence type="ECO:0000313" key="3">
    <source>
        <dbReference type="Proteomes" id="UP000070134"/>
    </source>
</evidence>
<dbReference type="InterPro" id="IPR003018">
    <property type="entry name" value="GAF"/>
</dbReference>
<dbReference type="AlphaFoldDB" id="A0A127A4E2"/>
<keyword evidence="3" id="KW-1185">Reference proteome</keyword>
<reference evidence="2 3" key="1">
    <citation type="submission" date="2016-02" db="EMBL/GenBank/DDBJ databases">
        <title>Complete genome of Sinomonas atrocyanea KCTC 3377.</title>
        <authorList>
            <person name="Kim K.M."/>
        </authorList>
    </citation>
    <scope>NUCLEOTIDE SEQUENCE [LARGE SCALE GENOMIC DNA]</scope>
    <source>
        <strain evidence="2 3">KCTC 3377</strain>
    </source>
</reference>
<dbReference type="Gene3D" id="3.30.450.40">
    <property type="match status" value="1"/>
</dbReference>
<organism evidence="2 3">
    <name type="scientific">Sinomonas atrocyanea</name>
    <dbReference type="NCBI Taxonomy" id="37927"/>
    <lineage>
        <taxon>Bacteria</taxon>
        <taxon>Bacillati</taxon>
        <taxon>Actinomycetota</taxon>
        <taxon>Actinomycetes</taxon>
        <taxon>Micrococcales</taxon>
        <taxon>Micrococcaceae</taxon>
        <taxon>Sinomonas</taxon>
    </lineage>
</organism>
<feature type="domain" description="GAF" evidence="1">
    <location>
        <begin position="55"/>
        <end position="108"/>
    </location>
</feature>
<dbReference type="Proteomes" id="UP000070134">
    <property type="component" value="Chromosome"/>
</dbReference>
<dbReference type="InterPro" id="IPR029016">
    <property type="entry name" value="GAF-like_dom_sf"/>
</dbReference>
<sequence>MERIHSSRPAEYPVGGRKQVGTDVAADWLRASLEEQVPFFGKSRADVDRIFKDAELIASLGCGSIINVPVIAAGKTVAVLNVLDAEGAYTDDDVDTVQTIARHGAQAIIAAAKE</sequence>
<dbReference type="Pfam" id="PF13185">
    <property type="entry name" value="GAF_2"/>
    <property type="match status" value="1"/>
</dbReference>
<dbReference type="KEGG" id="satk:SA2016_3682"/>
<dbReference type="STRING" id="37927.SA2016_3682"/>
<dbReference type="EMBL" id="CP014518">
    <property type="protein sequence ID" value="AMM34340.1"/>
    <property type="molecule type" value="Genomic_DNA"/>
</dbReference>
<evidence type="ECO:0000313" key="2">
    <source>
        <dbReference type="EMBL" id="AMM34340.1"/>
    </source>
</evidence>
<name>A0A127A4E2_9MICC</name>